<reference evidence="7 8" key="1">
    <citation type="journal article" date="2020" name="Nat. Commun.">
        <title>Genome of Tripterygium wilfordii and identification of cytochrome P450 involved in triptolide biosynthesis.</title>
        <authorList>
            <person name="Tu L."/>
            <person name="Su P."/>
            <person name="Zhang Z."/>
            <person name="Gao L."/>
            <person name="Wang J."/>
            <person name="Hu T."/>
            <person name="Zhou J."/>
            <person name="Zhang Y."/>
            <person name="Zhao Y."/>
            <person name="Liu Y."/>
            <person name="Song Y."/>
            <person name="Tong Y."/>
            <person name="Lu Y."/>
            <person name="Yang J."/>
            <person name="Xu C."/>
            <person name="Jia M."/>
            <person name="Peters R.J."/>
            <person name="Huang L."/>
            <person name="Gao W."/>
        </authorList>
    </citation>
    <scope>NUCLEOTIDE SEQUENCE [LARGE SCALE GENOMIC DNA]</scope>
    <source>
        <strain evidence="8">cv. XIE 37</strain>
        <tissue evidence="7">Leaf</tissue>
    </source>
</reference>
<accession>A0A7J7BWD7</accession>
<dbReference type="InterPro" id="IPR004839">
    <property type="entry name" value="Aminotransferase_I/II_large"/>
</dbReference>
<comment type="caution">
    <text evidence="7">The sequence shown here is derived from an EMBL/GenBank/DDBJ whole genome shotgun (WGS) entry which is preliminary data.</text>
</comment>
<dbReference type="EMBL" id="JAAARO010000023">
    <property type="protein sequence ID" value="KAF5726199.1"/>
    <property type="molecule type" value="Genomic_DNA"/>
</dbReference>
<comment type="subunit">
    <text evidence="2">Homodimer.</text>
</comment>
<protein>
    <submittedName>
        <fullName evidence="7">Aspartate aminotransferase 3</fullName>
    </submittedName>
</protein>
<dbReference type="GO" id="GO:0004069">
    <property type="term" value="F:L-aspartate:2-oxoglutarate aminotransferase activity"/>
    <property type="evidence" value="ECO:0007669"/>
    <property type="project" value="TreeGrafter"/>
</dbReference>
<keyword evidence="5" id="KW-0663">Pyridoxal phosphate</keyword>
<dbReference type="GO" id="GO:0006520">
    <property type="term" value="P:amino acid metabolic process"/>
    <property type="evidence" value="ECO:0007669"/>
    <property type="project" value="InterPro"/>
</dbReference>
<comment type="cofactor">
    <cofactor evidence="1">
        <name>pyridoxal 5'-phosphate</name>
        <dbReference type="ChEBI" id="CHEBI:597326"/>
    </cofactor>
</comment>
<dbReference type="AlphaFoldDB" id="A0A7J7BWD7"/>
<evidence type="ECO:0000259" key="6">
    <source>
        <dbReference type="Pfam" id="PF00155"/>
    </source>
</evidence>
<dbReference type="PANTHER" id="PTHR11879:SF57">
    <property type="entry name" value="ASPARTATE AMINOTRANSFERASE 3, CHLOROPLASTIC"/>
    <property type="match status" value="1"/>
</dbReference>
<dbReference type="Pfam" id="PF00155">
    <property type="entry name" value="Aminotran_1_2"/>
    <property type="match status" value="1"/>
</dbReference>
<dbReference type="Gene3D" id="3.90.1150.10">
    <property type="entry name" value="Aspartate Aminotransferase, domain 1"/>
    <property type="match status" value="1"/>
</dbReference>
<evidence type="ECO:0000256" key="4">
    <source>
        <dbReference type="ARBA" id="ARBA00022679"/>
    </source>
</evidence>
<organism evidence="7 8">
    <name type="scientific">Tripterygium wilfordii</name>
    <name type="common">Thunder God vine</name>
    <dbReference type="NCBI Taxonomy" id="458696"/>
    <lineage>
        <taxon>Eukaryota</taxon>
        <taxon>Viridiplantae</taxon>
        <taxon>Streptophyta</taxon>
        <taxon>Embryophyta</taxon>
        <taxon>Tracheophyta</taxon>
        <taxon>Spermatophyta</taxon>
        <taxon>Magnoliopsida</taxon>
        <taxon>eudicotyledons</taxon>
        <taxon>Gunneridae</taxon>
        <taxon>Pentapetalae</taxon>
        <taxon>rosids</taxon>
        <taxon>fabids</taxon>
        <taxon>Celastrales</taxon>
        <taxon>Celastraceae</taxon>
        <taxon>Tripterygium</taxon>
    </lineage>
</organism>
<gene>
    <name evidence="7" type="ORF">HS088_TW23G00940</name>
</gene>
<dbReference type="InterPro" id="IPR015422">
    <property type="entry name" value="PyrdxlP-dep_Trfase_small"/>
</dbReference>
<dbReference type="InterPro" id="IPR000796">
    <property type="entry name" value="Asp_trans"/>
</dbReference>
<dbReference type="SUPFAM" id="SSF53383">
    <property type="entry name" value="PLP-dependent transferases"/>
    <property type="match status" value="1"/>
</dbReference>
<evidence type="ECO:0000313" key="8">
    <source>
        <dbReference type="Proteomes" id="UP000593562"/>
    </source>
</evidence>
<dbReference type="Proteomes" id="UP000593562">
    <property type="component" value="Unassembled WGS sequence"/>
</dbReference>
<evidence type="ECO:0000256" key="3">
    <source>
        <dbReference type="ARBA" id="ARBA00022576"/>
    </source>
</evidence>
<feature type="domain" description="Aminotransferase class I/classII large" evidence="6">
    <location>
        <begin position="18"/>
        <end position="100"/>
    </location>
</feature>
<sequence>MALPYFYFRGMYNEWTIELKAMADRIISMRRQLFDALRARGTPGDWSHIIKQIGMFTFTGVNSKQVAFMTEEYHIYMTSDGRISMAGLSAKRVPHLADAIHAAITRVS</sequence>
<evidence type="ECO:0000256" key="2">
    <source>
        <dbReference type="ARBA" id="ARBA00011738"/>
    </source>
</evidence>
<name>A0A7J7BWD7_TRIWF</name>
<evidence type="ECO:0000256" key="1">
    <source>
        <dbReference type="ARBA" id="ARBA00001933"/>
    </source>
</evidence>
<dbReference type="GO" id="GO:0005739">
    <property type="term" value="C:mitochondrion"/>
    <property type="evidence" value="ECO:0007669"/>
    <property type="project" value="TreeGrafter"/>
</dbReference>
<evidence type="ECO:0000256" key="5">
    <source>
        <dbReference type="ARBA" id="ARBA00022898"/>
    </source>
</evidence>
<dbReference type="PANTHER" id="PTHR11879">
    <property type="entry name" value="ASPARTATE AMINOTRANSFERASE"/>
    <property type="match status" value="1"/>
</dbReference>
<evidence type="ECO:0000313" key="7">
    <source>
        <dbReference type="EMBL" id="KAF5726199.1"/>
    </source>
</evidence>
<keyword evidence="8" id="KW-1185">Reference proteome</keyword>
<dbReference type="InParanoid" id="A0A7J7BWD7"/>
<proteinExistence type="predicted"/>
<dbReference type="GO" id="GO:0030170">
    <property type="term" value="F:pyridoxal phosphate binding"/>
    <property type="evidence" value="ECO:0007669"/>
    <property type="project" value="InterPro"/>
</dbReference>
<dbReference type="InterPro" id="IPR015424">
    <property type="entry name" value="PyrdxlP-dep_Trfase"/>
</dbReference>
<keyword evidence="4 7" id="KW-0808">Transferase</keyword>
<keyword evidence="3 7" id="KW-0032">Aminotransferase</keyword>